<proteinExistence type="predicted"/>
<dbReference type="PANTHER" id="PTHR10424">
    <property type="entry name" value="VIRAL ENVELOPE PROTEIN"/>
    <property type="match status" value="1"/>
</dbReference>
<keyword evidence="2" id="KW-0812">Transmembrane</keyword>
<evidence type="ECO:0000313" key="4">
    <source>
        <dbReference type="Proteomes" id="UP000550309"/>
    </source>
</evidence>
<reference evidence="3 4" key="1">
    <citation type="submission" date="2019-09" db="EMBL/GenBank/DDBJ databases">
        <title>Bird 10,000 Genomes (B10K) Project - Family phase.</title>
        <authorList>
            <person name="Zhang G."/>
        </authorList>
    </citation>
    <scope>NUCLEOTIDE SEQUENCE [LARGE SCALE GENOMIC DNA]</scope>
    <source>
        <strain evidence="3">B10K-DU-028-75</strain>
        <tissue evidence="3">Mixed tissue sample</tissue>
    </source>
</reference>
<feature type="non-terminal residue" evidence="3">
    <location>
        <position position="1"/>
    </location>
</feature>
<accession>A0A7K6AE89</accession>
<dbReference type="SUPFAM" id="SSF58069">
    <property type="entry name" value="Virus ectodomain"/>
    <property type="match status" value="1"/>
</dbReference>
<keyword evidence="2" id="KW-0472">Membrane</keyword>
<dbReference type="InterPro" id="IPR018154">
    <property type="entry name" value="TLV/ENV_coat_polyprotein"/>
</dbReference>
<dbReference type="EMBL" id="VZRK01001501">
    <property type="protein sequence ID" value="NWU88151.1"/>
    <property type="molecule type" value="Genomic_DNA"/>
</dbReference>
<dbReference type="OrthoDB" id="9633697at2759"/>
<dbReference type="Gene3D" id="1.10.287.210">
    <property type="match status" value="1"/>
</dbReference>
<sequence length="319" mass="36230">PLWNLMEASYRVLNESKPNLTLDCWLCYNVRPPYFEAIGKPDQIRWSNGSNPREWPWDDQKNHTRGITIQLVTGQGRCIGTVPKRYQLLCNETIPNTRIEKHKNRNNKWAIPTPGAKWVCSDIGANRRCLATISHKWVREMGGGRGKDSSLVKPGQAGTGKASLVKGQELQNLEMAVDEDLAKIEQSIQNLATSIKSLSEVVLQNRRGLDLLFLKEGGLCVALNEECCSFADHTGVVQDAMSELRKRLDQRKKDREAGRSWYENWFNVSPWLTTLLSALAGPLIMLILGLIFGPCILRYILRFIRERFDIAKLLILITE</sequence>
<evidence type="ECO:0000256" key="1">
    <source>
        <dbReference type="SAM" id="Coils"/>
    </source>
</evidence>
<dbReference type="CDD" id="cd09851">
    <property type="entry name" value="HTLV-1-like_HR1-HR2"/>
    <property type="match status" value="1"/>
</dbReference>
<gene>
    <name evidence="3" type="primary">Fv4_1</name>
    <name evidence="3" type="ORF">ONYCOR_R14937</name>
</gene>
<dbReference type="PANTHER" id="PTHR10424:SF82">
    <property type="entry name" value="ENVELOPE GLYCOPROTEIN-RELATED"/>
    <property type="match status" value="1"/>
</dbReference>
<dbReference type="Pfam" id="PF00429">
    <property type="entry name" value="TLV_coat"/>
    <property type="match status" value="2"/>
</dbReference>
<name>A0A7K6AE89_ONYCO</name>
<keyword evidence="1" id="KW-0175">Coiled coil</keyword>
<evidence type="ECO:0000313" key="3">
    <source>
        <dbReference type="EMBL" id="NWU88151.1"/>
    </source>
</evidence>
<dbReference type="AlphaFoldDB" id="A0A7K6AE89"/>
<feature type="coiled-coil region" evidence="1">
    <location>
        <begin position="170"/>
        <end position="201"/>
    </location>
</feature>
<keyword evidence="4" id="KW-1185">Reference proteome</keyword>
<comment type="caution">
    <text evidence="3">The sequence shown here is derived from an EMBL/GenBank/DDBJ whole genome shotgun (WGS) entry which is preliminary data.</text>
</comment>
<feature type="non-terminal residue" evidence="3">
    <location>
        <position position="319"/>
    </location>
</feature>
<organism evidence="3 4">
    <name type="scientific">Onychorhynchus coronatus</name>
    <name type="common">Royal flycatcher</name>
    <dbReference type="NCBI Taxonomy" id="360224"/>
    <lineage>
        <taxon>Eukaryota</taxon>
        <taxon>Metazoa</taxon>
        <taxon>Chordata</taxon>
        <taxon>Craniata</taxon>
        <taxon>Vertebrata</taxon>
        <taxon>Euteleostomi</taxon>
        <taxon>Archelosauria</taxon>
        <taxon>Archosauria</taxon>
        <taxon>Dinosauria</taxon>
        <taxon>Saurischia</taxon>
        <taxon>Theropoda</taxon>
        <taxon>Coelurosauria</taxon>
        <taxon>Aves</taxon>
        <taxon>Neognathae</taxon>
        <taxon>Neoaves</taxon>
        <taxon>Telluraves</taxon>
        <taxon>Australaves</taxon>
        <taxon>Passeriformes</taxon>
        <taxon>Tyrannidae</taxon>
        <taxon>Onychorhynchus</taxon>
    </lineage>
</organism>
<feature type="transmembrane region" description="Helical" evidence="2">
    <location>
        <begin position="271"/>
        <end position="297"/>
    </location>
</feature>
<dbReference type="Proteomes" id="UP000550309">
    <property type="component" value="Unassembled WGS sequence"/>
</dbReference>
<keyword evidence="2" id="KW-1133">Transmembrane helix</keyword>
<protein>
    <submittedName>
        <fullName evidence="3">ENV2 protein</fullName>
    </submittedName>
</protein>
<evidence type="ECO:0000256" key="2">
    <source>
        <dbReference type="SAM" id="Phobius"/>
    </source>
</evidence>